<dbReference type="Pfam" id="PF00266">
    <property type="entry name" value="Aminotran_5"/>
    <property type="match status" value="1"/>
</dbReference>
<dbReference type="PANTHER" id="PTHR43092:SF2">
    <property type="entry name" value="HERCYNYLCYSTEINE SULFOXIDE LYASE"/>
    <property type="match status" value="1"/>
</dbReference>
<organism evidence="3">
    <name type="scientific">uncultured Poseidoniia archaeon</name>
    <dbReference type="NCBI Taxonomy" id="1697135"/>
    <lineage>
        <taxon>Archaea</taxon>
        <taxon>Methanobacteriati</taxon>
        <taxon>Thermoplasmatota</taxon>
        <taxon>Candidatus Poseidoniia</taxon>
        <taxon>environmental samples</taxon>
    </lineage>
</organism>
<dbReference type="Gene3D" id="3.40.640.10">
    <property type="entry name" value="Type I PLP-dependent aspartate aminotransferase-like (Major domain)"/>
    <property type="match status" value="1"/>
</dbReference>
<dbReference type="EMBL" id="KP211852">
    <property type="protein sequence ID" value="ANV79815.1"/>
    <property type="molecule type" value="Genomic_DNA"/>
</dbReference>
<dbReference type="Gene3D" id="3.90.1150.10">
    <property type="entry name" value="Aspartate Aminotransferase, domain 1"/>
    <property type="match status" value="1"/>
</dbReference>
<accession>A0A1B1TC21</accession>
<dbReference type="InterPro" id="IPR000192">
    <property type="entry name" value="Aminotrans_V_dom"/>
</dbReference>
<dbReference type="InterPro" id="IPR015422">
    <property type="entry name" value="PyrdxlP-dep_Trfase_small"/>
</dbReference>
<evidence type="ECO:0000313" key="3">
    <source>
        <dbReference type="EMBL" id="ANV79815.1"/>
    </source>
</evidence>
<feature type="domain" description="Aminotransferase class V" evidence="2">
    <location>
        <begin position="49"/>
        <end position="330"/>
    </location>
</feature>
<evidence type="ECO:0000256" key="1">
    <source>
        <dbReference type="ARBA" id="ARBA00022898"/>
    </source>
</evidence>
<reference evidence="3" key="2">
    <citation type="journal article" date="2015" name="ISME J.">
        <title>A new class of marine Euryarchaeota group II from the Mediterranean deep chlorophyll maximum.</title>
        <authorList>
            <person name="Martin-Cuadrado A.B."/>
            <person name="Garcia-Heredia I."/>
            <person name="Molto A.G."/>
            <person name="Lopez-Ubeda R."/>
            <person name="Kimes N."/>
            <person name="Lopez-Garcia P."/>
            <person name="Moreira D."/>
            <person name="Rodriguez-Valera F."/>
        </authorList>
    </citation>
    <scope>NUCLEOTIDE SEQUENCE</scope>
</reference>
<proteinExistence type="predicted"/>
<sequence length="390" mass="44518">MSEFWGLDASTIFLNHGSYGATPTIVLEEQKRWQQLVEKDPVKFYEEIAPKALLETRKAIAKFVKCDYDDLALIENATSGVNTVLRSLDFNIDDEILVPNHAYQACRNTIDFVARKNNAKVVTCEIPFPINNEEIIIEEIMRCVTERTKLALIDTVTSPTGIKMPFEKLVKLLENKGIKVLLDAAHGIGMIPLDLEQIGASFTTSNCHKWLCAPKGSAFLHVRKDMQEFIHPLTISHGMTAPLEGTSRFRHEFDWTGTRDISAWCVIPYVISEVSKIVGMSWEEIMQHNNNLVTEARKYLCQELDISPPCPDKMLASIATIKLNFDDYTNLSIHEPDAIHLDLLDEYNIQVPVWYWPNPEGRYMRISAQIYNNLDEYEYLAFALKNVCKN</sequence>
<evidence type="ECO:0000259" key="2">
    <source>
        <dbReference type="Pfam" id="PF00266"/>
    </source>
</evidence>
<reference evidence="3" key="1">
    <citation type="submission" date="2014-11" db="EMBL/GenBank/DDBJ databases">
        <authorList>
            <person name="Zhu J."/>
            <person name="Qi W."/>
            <person name="Song R."/>
        </authorList>
    </citation>
    <scope>NUCLEOTIDE SEQUENCE</scope>
</reference>
<protein>
    <submittedName>
        <fullName evidence="3">Putative isopenicillin-N epimerase</fullName>
    </submittedName>
</protein>
<dbReference type="PANTHER" id="PTHR43092">
    <property type="entry name" value="L-CYSTEINE DESULFHYDRASE"/>
    <property type="match status" value="1"/>
</dbReference>
<name>A0A1B1TC21_9ARCH</name>
<keyword evidence="1" id="KW-0663">Pyridoxal phosphate</keyword>
<dbReference type="SUPFAM" id="SSF53383">
    <property type="entry name" value="PLP-dependent transferases"/>
    <property type="match status" value="1"/>
</dbReference>
<dbReference type="InterPro" id="IPR015421">
    <property type="entry name" value="PyrdxlP-dep_Trfase_major"/>
</dbReference>
<dbReference type="AlphaFoldDB" id="A0A1B1TC21"/>
<dbReference type="InterPro" id="IPR015424">
    <property type="entry name" value="PyrdxlP-dep_Trfase"/>
</dbReference>